<feature type="region of interest" description="Disordered" evidence="1">
    <location>
        <begin position="14"/>
        <end position="37"/>
    </location>
</feature>
<accession>A0A8K0WRC0</accession>
<evidence type="ECO:0000256" key="1">
    <source>
        <dbReference type="SAM" id="MobiDB-lite"/>
    </source>
</evidence>
<sequence>MQEVFSMAVPMPQYHNDVLPHEPAPARDEGPSKDSIISDDTMPAIIELLVLDQVESAKANTTNGAEAISQTKNVAPENVRHSRQLSRDKVMTAAQFEMYRRAFDTHHVNMGADDDDSQDEYEDKDDDDDDERRKLAASKQRQRQASYLANRRVGRSKVAGGENKPPQADAGISRAFESWDDLSKTTNAIPTISFDSRSNSTSQDDDDDVPLALLKRSQTPTFDRALNARPGAHSRSSSYQHHPVQPYRFVERPQTRLTSHAPKPSLQPLPVLQPSLYPPHQGMGHRRGGSTGVSMTMSNASLPSLVAQPVYQRPHTSGGLITAIDHLQSPNTRPSRYSPPRTGWVAR</sequence>
<dbReference type="OrthoDB" id="5219028at2759"/>
<feature type="compositionally biased region" description="Basic and acidic residues" evidence="1">
    <location>
        <begin position="18"/>
        <end position="32"/>
    </location>
</feature>
<organism evidence="2 3">
    <name type="scientific">Stachybotrys elegans</name>
    <dbReference type="NCBI Taxonomy" id="80388"/>
    <lineage>
        <taxon>Eukaryota</taxon>
        <taxon>Fungi</taxon>
        <taxon>Dikarya</taxon>
        <taxon>Ascomycota</taxon>
        <taxon>Pezizomycotina</taxon>
        <taxon>Sordariomycetes</taxon>
        <taxon>Hypocreomycetidae</taxon>
        <taxon>Hypocreales</taxon>
        <taxon>Stachybotryaceae</taxon>
        <taxon>Stachybotrys</taxon>
    </lineage>
</organism>
<feature type="region of interest" description="Disordered" evidence="1">
    <location>
        <begin position="108"/>
        <end position="170"/>
    </location>
</feature>
<dbReference type="PANTHER" id="PTHR42068:SF1">
    <property type="entry name" value="YALI0B18964P"/>
    <property type="match status" value="1"/>
</dbReference>
<proteinExistence type="predicted"/>
<reference evidence="2" key="1">
    <citation type="journal article" date="2021" name="Nat. Commun.">
        <title>Genetic determinants of endophytism in the Arabidopsis root mycobiome.</title>
        <authorList>
            <person name="Mesny F."/>
            <person name="Miyauchi S."/>
            <person name="Thiergart T."/>
            <person name="Pickel B."/>
            <person name="Atanasova L."/>
            <person name="Karlsson M."/>
            <person name="Huettel B."/>
            <person name="Barry K.W."/>
            <person name="Haridas S."/>
            <person name="Chen C."/>
            <person name="Bauer D."/>
            <person name="Andreopoulos W."/>
            <person name="Pangilinan J."/>
            <person name="LaButti K."/>
            <person name="Riley R."/>
            <person name="Lipzen A."/>
            <person name="Clum A."/>
            <person name="Drula E."/>
            <person name="Henrissat B."/>
            <person name="Kohler A."/>
            <person name="Grigoriev I.V."/>
            <person name="Martin F.M."/>
            <person name="Hacquard S."/>
        </authorList>
    </citation>
    <scope>NUCLEOTIDE SEQUENCE</scope>
    <source>
        <strain evidence="2">MPI-CAGE-CH-0235</strain>
    </source>
</reference>
<keyword evidence="3" id="KW-1185">Reference proteome</keyword>
<comment type="caution">
    <text evidence="2">The sequence shown here is derived from an EMBL/GenBank/DDBJ whole genome shotgun (WGS) entry which is preliminary data.</text>
</comment>
<dbReference type="AlphaFoldDB" id="A0A8K0WRC0"/>
<feature type="compositionally biased region" description="Acidic residues" evidence="1">
    <location>
        <begin position="112"/>
        <end position="130"/>
    </location>
</feature>
<dbReference type="PANTHER" id="PTHR42068">
    <property type="entry name" value="YALI0B18964P"/>
    <property type="match status" value="1"/>
</dbReference>
<evidence type="ECO:0000313" key="2">
    <source>
        <dbReference type="EMBL" id="KAH7317026.1"/>
    </source>
</evidence>
<name>A0A8K0WRC0_9HYPO</name>
<evidence type="ECO:0000313" key="3">
    <source>
        <dbReference type="Proteomes" id="UP000813444"/>
    </source>
</evidence>
<feature type="region of interest" description="Disordered" evidence="1">
    <location>
        <begin position="325"/>
        <end position="347"/>
    </location>
</feature>
<gene>
    <name evidence="2" type="ORF">B0I35DRAFT_434429</name>
</gene>
<dbReference type="Proteomes" id="UP000813444">
    <property type="component" value="Unassembled WGS sequence"/>
</dbReference>
<dbReference type="EMBL" id="JAGPNK010000008">
    <property type="protein sequence ID" value="KAH7317026.1"/>
    <property type="molecule type" value="Genomic_DNA"/>
</dbReference>
<protein>
    <submittedName>
        <fullName evidence="2">Uncharacterized protein</fullName>
    </submittedName>
</protein>